<dbReference type="AlphaFoldDB" id="A0A4Y9Y707"/>
<reference evidence="3 4" key="1">
    <citation type="submission" date="2019-01" db="EMBL/GenBank/DDBJ databases">
        <title>Genome sequencing of the rare red list fungi Fomitopsis rosea.</title>
        <authorList>
            <person name="Buettner E."/>
            <person name="Kellner H."/>
        </authorList>
    </citation>
    <scope>NUCLEOTIDE SEQUENCE [LARGE SCALE GENOMIC DNA]</scope>
    <source>
        <strain evidence="3 4">DSM 105464</strain>
    </source>
</reference>
<name>A0A4Y9Y707_9APHY</name>
<dbReference type="Proteomes" id="UP000298390">
    <property type="component" value="Unassembled WGS sequence"/>
</dbReference>
<dbReference type="InterPro" id="IPR000192">
    <property type="entry name" value="Aminotrans_V_dom"/>
</dbReference>
<dbReference type="InterPro" id="IPR015422">
    <property type="entry name" value="PyrdxlP-dep_Trfase_small"/>
</dbReference>
<dbReference type="STRING" id="34475.A0A4Y9Y707"/>
<dbReference type="PANTHER" id="PTHR43092">
    <property type="entry name" value="L-CYSTEINE DESULFHYDRASE"/>
    <property type="match status" value="1"/>
</dbReference>
<accession>A0A4Y9Y707</accession>
<comment type="caution">
    <text evidence="3">The sequence shown here is derived from an EMBL/GenBank/DDBJ whole genome shotgun (WGS) entry which is preliminary data.</text>
</comment>
<dbReference type="InterPro" id="IPR015424">
    <property type="entry name" value="PyrdxlP-dep_Trfase"/>
</dbReference>
<gene>
    <name evidence="3" type="ORF">EVJ58_g6777</name>
</gene>
<dbReference type="Gene3D" id="3.40.640.10">
    <property type="entry name" value="Type I PLP-dependent aspartate aminotransferase-like (Major domain)"/>
    <property type="match status" value="1"/>
</dbReference>
<evidence type="ECO:0000256" key="1">
    <source>
        <dbReference type="ARBA" id="ARBA00022898"/>
    </source>
</evidence>
<proteinExistence type="predicted"/>
<keyword evidence="1" id="KW-0663">Pyridoxal phosphate</keyword>
<evidence type="ECO:0000313" key="3">
    <source>
        <dbReference type="EMBL" id="TFY57850.1"/>
    </source>
</evidence>
<evidence type="ECO:0000313" key="4">
    <source>
        <dbReference type="Proteomes" id="UP000298390"/>
    </source>
</evidence>
<dbReference type="PANTHER" id="PTHR43092:SF2">
    <property type="entry name" value="HERCYNYLCYSTEINE SULFOXIDE LYASE"/>
    <property type="match status" value="1"/>
</dbReference>
<dbReference type="SUPFAM" id="SSF53383">
    <property type="entry name" value="PLP-dependent transferases"/>
    <property type="match status" value="1"/>
</dbReference>
<dbReference type="EMBL" id="SEKV01000398">
    <property type="protein sequence ID" value="TFY57850.1"/>
    <property type="molecule type" value="Genomic_DNA"/>
</dbReference>
<organism evidence="3 4">
    <name type="scientific">Rhodofomes roseus</name>
    <dbReference type="NCBI Taxonomy" id="34475"/>
    <lineage>
        <taxon>Eukaryota</taxon>
        <taxon>Fungi</taxon>
        <taxon>Dikarya</taxon>
        <taxon>Basidiomycota</taxon>
        <taxon>Agaricomycotina</taxon>
        <taxon>Agaricomycetes</taxon>
        <taxon>Polyporales</taxon>
        <taxon>Rhodofomes</taxon>
    </lineage>
</organism>
<protein>
    <recommendedName>
        <fullName evidence="2">Aminotransferase class V domain-containing protein</fullName>
    </recommendedName>
</protein>
<dbReference type="Pfam" id="PF00266">
    <property type="entry name" value="Aminotran_5"/>
    <property type="match status" value="1"/>
</dbReference>
<feature type="domain" description="Aminotransferase class V" evidence="2">
    <location>
        <begin position="33"/>
        <end position="346"/>
    </location>
</feature>
<sequence length="455" mass="50938">MRVSSPPARSPPDFGHTARQFFQLDPQYTNLNHGTAGAIPRHVEDASQDLSSHISANPDRFLYFQYQPMLYEARQQVAELIGAETSECVFVPNVSHGINTVLRNFEWEDPDVLLVTNCSSKTISAAAQYISDTRPHPILSEFKLLFPETRSSILRRFRAHIRSLRSTSKTNAKVVAVFESISATPGVVMPWREMVQICKANDVWSVVDAAHALGQERDIDLSSAAPDFWVSSCSKWMYAKHGCAVLYVPKRNHHVIKSAFPTSSTYDHPAQYEEELQLKFCCTLDFTAPLSIKAALEFRSFLGGEDRINQYCHYLALAGGKRLSEVMNTHMLYPPEDPESELFTANMVRQSGLGILLQVNMTRIRAEVNVVIPLSGSIQPSTRIIRMLQDGLLNRHNVSATQFYHNGKWWTRASAQVYNEVGDFDKLGHALLLVCAEIESVTSDLDTATTPVSSS</sequence>
<dbReference type="InterPro" id="IPR015421">
    <property type="entry name" value="PyrdxlP-dep_Trfase_major"/>
</dbReference>
<evidence type="ECO:0000259" key="2">
    <source>
        <dbReference type="Pfam" id="PF00266"/>
    </source>
</evidence>
<dbReference type="Gene3D" id="3.90.1150.10">
    <property type="entry name" value="Aspartate Aminotransferase, domain 1"/>
    <property type="match status" value="1"/>
</dbReference>